<protein>
    <recommendedName>
        <fullName evidence="2">F-box domain-containing protein</fullName>
    </recommendedName>
</protein>
<reference evidence="3" key="1">
    <citation type="journal article" date="2021" name="Nat. Commun.">
        <title>Genetic determinants of endophytism in the Arabidopsis root mycobiome.</title>
        <authorList>
            <person name="Mesny F."/>
            <person name="Miyauchi S."/>
            <person name="Thiergart T."/>
            <person name="Pickel B."/>
            <person name="Atanasova L."/>
            <person name="Karlsson M."/>
            <person name="Huettel B."/>
            <person name="Barry K.W."/>
            <person name="Haridas S."/>
            <person name="Chen C."/>
            <person name="Bauer D."/>
            <person name="Andreopoulos W."/>
            <person name="Pangilinan J."/>
            <person name="LaButti K."/>
            <person name="Riley R."/>
            <person name="Lipzen A."/>
            <person name="Clum A."/>
            <person name="Drula E."/>
            <person name="Henrissat B."/>
            <person name="Kohler A."/>
            <person name="Grigoriev I.V."/>
            <person name="Martin F.M."/>
            <person name="Hacquard S."/>
        </authorList>
    </citation>
    <scope>NUCLEOTIDE SEQUENCE</scope>
    <source>
        <strain evidence="3">MPI-CAGE-CH-0243</strain>
    </source>
</reference>
<dbReference type="SUPFAM" id="SSF81383">
    <property type="entry name" value="F-box domain"/>
    <property type="match status" value="1"/>
</dbReference>
<evidence type="ECO:0000259" key="2">
    <source>
        <dbReference type="Pfam" id="PF00646"/>
    </source>
</evidence>
<comment type="caution">
    <text evidence="3">The sequence shown here is derived from an EMBL/GenBank/DDBJ whole genome shotgun (WGS) entry which is preliminary data.</text>
</comment>
<dbReference type="AlphaFoldDB" id="A0A9P9DY51"/>
<name>A0A9P9DY51_9PLEO</name>
<dbReference type="InterPro" id="IPR001810">
    <property type="entry name" value="F-box_dom"/>
</dbReference>
<organism evidence="3 4">
    <name type="scientific">Dendryphion nanum</name>
    <dbReference type="NCBI Taxonomy" id="256645"/>
    <lineage>
        <taxon>Eukaryota</taxon>
        <taxon>Fungi</taxon>
        <taxon>Dikarya</taxon>
        <taxon>Ascomycota</taxon>
        <taxon>Pezizomycotina</taxon>
        <taxon>Dothideomycetes</taxon>
        <taxon>Pleosporomycetidae</taxon>
        <taxon>Pleosporales</taxon>
        <taxon>Torulaceae</taxon>
        <taxon>Dendryphion</taxon>
    </lineage>
</organism>
<evidence type="ECO:0000313" key="3">
    <source>
        <dbReference type="EMBL" id="KAH7127137.1"/>
    </source>
</evidence>
<feature type="region of interest" description="Disordered" evidence="1">
    <location>
        <begin position="435"/>
        <end position="454"/>
    </location>
</feature>
<dbReference type="CDD" id="cd09917">
    <property type="entry name" value="F-box_SF"/>
    <property type="match status" value="1"/>
</dbReference>
<feature type="compositionally biased region" description="Acidic residues" evidence="1">
    <location>
        <begin position="436"/>
        <end position="454"/>
    </location>
</feature>
<dbReference type="OrthoDB" id="3226064at2759"/>
<sequence>MELLDFCYDVLIRILEELDPGDLAACAQASLAFNHFIKGNKRLYKAHYLKNFDDPRIRPTDPEPTWEQALQRIIKCQKFLAPECTDAVKQDNFCFVASTIDTILYTAVKIDGVSKNESMLANYFVQPRNLDNFMYRSSLYKKAGTDGQKAAESLEDRQLSAKLHCLHGMALGALGRRSLSTYPYARSRIYDLRNYTAKTRWGPFRADGSGKVDWEMLESIMIDIGYTSDTSCPRFMPYFRPTWSEPFFGITRDRVRANYPSTLPIEPEIPLDLRDPYNVSGLWHRIVCFLGYNDLYDFNYRSGEIPDGQPREPIKIEENIRHIVMRLQVTDIVPPIPTDGQDLPIVHFAGASKSLDISWDPNASSRIRGQVRLTPEGEVHWTVISIFSGGEERWRSEGIQVGGPNSKRGVTGTWFDKDYDPNGPVGPTAFWKMADDSELDLEDDEESEEEEDGW</sequence>
<feature type="domain" description="F-box" evidence="2">
    <location>
        <begin position="3"/>
        <end position="42"/>
    </location>
</feature>
<dbReference type="EMBL" id="JAGMWT010000006">
    <property type="protein sequence ID" value="KAH7127137.1"/>
    <property type="molecule type" value="Genomic_DNA"/>
</dbReference>
<evidence type="ECO:0000313" key="4">
    <source>
        <dbReference type="Proteomes" id="UP000700596"/>
    </source>
</evidence>
<dbReference type="InterPro" id="IPR036047">
    <property type="entry name" value="F-box-like_dom_sf"/>
</dbReference>
<evidence type="ECO:0000256" key="1">
    <source>
        <dbReference type="SAM" id="MobiDB-lite"/>
    </source>
</evidence>
<dbReference type="Proteomes" id="UP000700596">
    <property type="component" value="Unassembled WGS sequence"/>
</dbReference>
<keyword evidence="4" id="KW-1185">Reference proteome</keyword>
<proteinExistence type="predicted"/>
<accession>A0A9P9DY51</accession>
<dbReference type="Pfam" id="PF00646">
    <property type="entry name" value="F-box"/>
    <property type="match status" value="1"/>
</dbReference>
<gene>
    <name evidence="3" type="ORF">B0J11DRAFT_295998</name>
</gene>